<dbReference type="AlphaFoldDB" id="A0A1C7MU42"/>
<organism evidence="1 2">
    <name type="scientific">Grifola frondosa</name>
    <name type="common">Maitake</name>
    <name type="synonym">Polyporus frondosus</name>
    <dbReference type="NCBI Taxonomy" id="5627"/>
    <lineage>
        <taxon>Eukaryota</taxon>
        <taxon>Fungi</taxon>
        <taxon>Dikarya</taxon>
        <taxon>Basidiomycota</taxon>
        <taxon>Agaricomycotina</taxon>
        <taxon>Agaricomycetes</taxon>
        <taxon>Polyporales</taxon>
        <taxon>Grifolaceae</taxon>
        <taxon>Grifola</taxon>
    </lineage>
</organism>
<evidence type="ECO:0000313" key="1">
    <source>
        <dbReference type="EMBL" id="OBZ79989.1"/>
    </source>
</evidence>
<dbReference type="OrthoDB" id="2802106at2759"/>
<comment type="caution">
    <text evidence="1">The sequence shown here is derived from an EMBL/GenBank/DDBJ whole genome shotgun (WGS) entry which is preliminary data.</text>
</comment>
<gene>
    <name evidence="1" type="ORF">A0H81_00442</name>
</gene>
<dbReference type="Proteomes" id="UP000092993">
    <property type="component" value="Unassembled WGS sequence"/>
</dbReference>
<accession>A0A1C7MU42</accession>
<keyword evidence="2" id="KW-1185">Reference proteome</keyword>
<name>A0A1C7MU42_GRIFR</name>
<proteinExistence type="predicted"/>
<sequence>MSGLLRPQDFELDGQLGRCTICQTSSSGKWSKMSNLQDWDEDDDWQHIHSETRPYLPSCPLSHADDDMRRALTGEVPFTAGEDFNDHFLPSLEEVLSGVGLFDAAAGPPDLDEETPEFMQEADDDPTEGVATPAPTAQEVSDTFFGNGNDTDDHFPYPNKGMMKTDILFSSSRLRFSRAQQEAVLAWGKDLGAKEVPSLYALNKFQQNALDAVGDPTVKVRAVSGNVFYMNSVCRAIAKDYAHPATRPLLHAFPEFTDDGISEVWQAAKWLVDAPDEVLTPMVRLNGKDYYINELTLCRGDRWFIPCRFFDMRGERWALGQQVHHSQTGLVVSQERDIVRCSDFQNNWPEIDSWNSGVSLFSEQSAKFAKQMPNPDRATADGLEWECPPVVVFIDDVSGNSTKQWNVHYSCYMSNGGLPRAAVEKEANIRFVATSPHASPMEIIQAVCDELKRTGTVAPFKAWDIQRQQYILIRPWILFMPGDNPMQAELCSHIGLQANFFCRCCHVGGDKVYKQSNDGYPTLMNEARKTAYS</sequence>
<dbReference type="OMA" id="TETHMEA"/>
<evidence type="ECO:0000313" key="2">
    <source>
        <dbReference type="Proteomes" id="UP000092993"/>
    </source>
</evidence>
<dbReference type="STRING" id="5627.A0A1C7MU42"/>
<protein>
    <submittedName>
        <fullName evidence="1">Uncharacterized protein</fullName>
    </submittedName>
</protein>
<reference evidence="1 2" key="1">
    <citation type="submission" date="2016-03" db="EMBL/GenBank/DDBJ databases">
        <title>Whole genome sequencing of Grifola frondosa 9006-11.</title>
        <authorList>
            <person name="Min B."/>
            <person name="Park H."/>
            <person name="Kim J.-G."/>
            <person name="Cho H."/>
            <person name="Oh Y.-L."/>
            <person name="Kong W.-S."/>
            <person name="Choi I.-G."/>
        </authorList>
    </citation>
    <scope>NUCLEOTIDE SEQUENCE [LARGE SCALE GENOMIC DNA]</scope>
    <source>
        <strain evidence="1 2">9006-11</strain>
    </source>
</reference>
<dbReference type="EMBL" id="LUGG01000001">
    <property type="protein sequence ID" value="OBZ79989.1"/>
    <property type="molecule type" value="Genomic_DNA"/>
</dbReference>